<name>A0A8T0HBG4_CERPU</name>
<dbReference type="GO" id="GO:0009658">
    <property type="term" value="P:chloroplast organization"/>
    <property type="evidence" value="ECO:0007669"/>
    <property type="project" value="InterPro"/>
</dbReference>
<proteinExistence type="predicted"/>
<dbReference type="PANTHER" id="PTHR37219">
    <property type="entry name" value="PROTEIN PALE CRESS, CHLOROPLASTIC"/>
    <property type="match status" value="1"/>
</dbReference>
<dbReference type="GO" id="GO:0009509">
    <property type="term" value="C:chromoplast"/>
    <property type="evidence" value="ECO:0007669"/>
    <property type="project" value="TreeGrafter"/>
</dbReference>
<protein>
    <recommendedName>
        <fullName evidence="3">Protein PALE CRESS, chloroplastic</fullName>
    </recommendedName>
</protein>
<evidence type="ECO:0008006" key="3">
    <source>
        <dbReference type="Google" id="ProtNLM"/>
    </source>
</evidence>
<dbReference type="Proteomes" id="UP000822688">
    <property type="component" value="Chromosome 7"/>
</dbReference>
<dbReference type="GO" id="GO:0009965">
    <property type="term" value="P:leaf morphogenesis"/>
    <property type="evidence" value="ECO:0007669"/>
    <property type="project" value="TreeGrafter"/>
</dbReference>
<dbReference type="GO" id="GO:0071482">
    <property type="term" value="P:cellular response to light stimulus"/>
    <property type="evidence" value="ECO:0007669"/>
    <property type="project" value="TreeGrafter"/>
</dbReference>
<organism evidence="1 2">
    <name type="scientific">Ceratodon purpureus</name>
    <name type="common">Fire moss</name>
    <name type="synonym">Dicranum purpureum</name>
    <dbReference type="NCBI Taxonomy" id="3225"/>
    <lineage>
        <taxon>Eukaryota</taxon>
        <taxon>Viridiplantae</taxon>
        <taxon>Streptophyta</taxon>
        <taxon>Embryophyta</taxon>
        <taxon>Bryophyta</taxon>
        <taxon>Bryophytina</taxon>
        <taxon>Bryopsida</taxon>
        <taxon>Dicranidae</taxon>
        <taxon>Pseudoditrichales</taxon>
        <taxon>Ditrichaceae</taxon>
        <taxon>Ceratodon</taxon>
    </lineage>
</organism>
<dbReference type="AlphaFoldDB" id="A0A8T0HBG4"/>
<gene>
    <name evidence="1" type="ORF">KC19_7G180000</name>
</gene>
<dbReference type="PANTHER" id="PTHR37219:SF1">
    <property type="entry name" value="PROTEIN PALE CRESS, CHLOROPLASTIC"/>
    <property type="match status" value="1"/>
</dbReference>
<evidence type="ECO:0000313" key="1">
    <source>
        <dbReference type="EMBL" id="KAG0568017.1"/>
    </source>
</evidence>
<keyword evidence="2" id="KW-1185">Reference proteome</keyword>
<reference evidence="1" key="1">
    <citation type="submission" date="2020-06" db="EMBL/GenBank/DDBJ databases">
        <title>WGS assembly of Ceratodon purpureus strain R40.</title>
        <authorList>
            <person name="Carey S.B."/>
            <person name="Jenkins J."/>
            <person name="Shu S."/>
            <person name="Lovell J.T."/>
            <person name="Sreedasyam A."/>
            <person name="Maumus F."/>
            <person name="Tiley G.P."/>
            <person name="Fernandez-Pozo N."/>
            <person name="Barry K."/>
            <person name="Chen C."/>
            <person name="Wang M."/>
            <person name="Lipzen A."/>
            <person name="Daum C."/>
            <person name="Saski C.A."/>
            <person name="Payton A.C."/>
            <person name="Mcbreen J.C."/>
            <person name="Conrad R.E."/>
            <person name="Kollar L.M."/>
            <person name="Olsson S."/>
            <person name="Huttunen S."/>
            <person name="Landis J.B."/>
            <person name="Wickett N.J."/>
            <person name="Johnson M.G."/>
            <person name="Rensing S.A."/>
            <person name="Grimwood J."/>
            <person name="Schmutz J."/>
            <person name="Mcdaniel S.F."/>
        </authorList>
    </citation>
    <scope>NUCLEOTIDE SEQUENCE</scope>
    <source>
        <strain evidence="1">R40</strain>
    </source>
</reference>
<dbReference type="GO" id="GO:0009501">
    <property type="term" value="C:amyloplast"/>
    <property type="evidence" value="ECO:0007669"/>
    <property type="project" value="TreeGrafter"/>
</dbReference>
<evidence type="ECO:0000313" key="2">
    <source>
        <dbReference type="Proteomes" id="UP000822688"/>
    </source>
</evidence>
<dbReference type="GO" id="GO:0009513">
    <property type="term" value="C:etioplast"/>
    <property type="evidence" value="ECO:0007669"/>
    <property type="project" value="TreeGrafter"/>
</dbReference>
<dbReference type="GO" id="GO:0009507">
    <property type="term" value="C:chloroplast"/>
    <property type="evidence" value="ECO:0007669"/>
    <property type="project" value="TreeGrafter"/>
</dbReference>
<dbReference type="GO" id="GO:0010239">
    <property type="term" value="P:chloroplast mRNA processing"/>
    <property type="evidence" value="ECO:0007669"/>
    <property type="project" value="InterPro"/>
</dbReference>
<dbReference type="EMBL" id="CM026428">
    <property type="protein sequence ID" value="KAG0568017.1"/>
    <property type="molecule type" value="Genomic_DNA"/>
</dbReference>
<sequence length="362" mass="41448">MLLQSSSNAIRGYALGLPIHRIRHGPVCGHSSSRRTFFASESPLSSFLPRSMSGHHQRRSTSLLVCADQVGIKNGFTNYRPQSFTCHPPRWRFSCLPNDSRQPDVIDIEALVHDEEWEKARKEESKQLAKQRQLEAEAEAEKEAGYRNIGNKLKDFPEEEVKEARKFVASLIKSGEEVEEMIERAGESGELTPLVLLVIQNRLELARHDDERVAIQALDLLYRRVEMEMLHREASMAMQLLNQLLNLHDGFSHEEWLRRCRATMIQIFPPEDAFTILGGSGFDLENQMGPIEIPEEDDDALLRIDFIREVDELLLELEEQTQIKPVSGFDAESVAVRLRQQEKLSAIQQVKDLRNLAATLKW</sequence>
<dbReference type="GO" id="GO:0009537">
    <property type="term" value="C:proplastid"/>
    <property type="evidence" value="ECO:0007669"/>
    <property type="project" value="TreeGrafter"/>
</dbReference>
<accession>A0A8T0HBG4</accession>
<dbReference type="InterPro" id="IPR034563">
    <property type="entry name" value="PALE_CRESS"/>
</dbReference>
<comment type="caution">
    <text evidence="1">The sequence shown here is derived from an EMBL/GenBank/DDBJ whole genome shotgun (WGS) entry which is preliminary data.</text>
</comment>